<dbReference type="RefSeq" id="WP_110129729.1">
    <property type="nucleotide sequence ID" value="NZ_QHJQ01000001.1"/>
</dbReference>
<dbReference type="InterPro" id="IPR011009">
    <property type="entry name" value="Kinase-like_dom_sf"/>
</dbReference>
<dbReference type="GO" id="GO:0005524">
    <property type="term" value="F:ATP binding"/>
    <property type="evidence" value="ECO:0007669"/>
    <property type="project" value="InterPro"/>
</dbReference>
<organism evidence="3 4">
    <name type="scientific">Coraliomargarita sinensis</name>
    <dbReference type="NCBI Taxonomy" id="2174842"/>
    <lineage>
        <taxon>Bacteria</taxon>
        <taxon>Pseudomonadati</taxon>
        <taxon>Verrucomicrobiota</taxon>
        <taxon>Opitutia</taxon>
        <taxon>Puniceicoccales</taxon>
        <taxon>Coraliomargaritaceae</taxon>
        <taxon>Coraliomargarita</taxon>
    </lineage>
</organism>
<dbReference type="Pfam" id="PF00069">
    <property type="entry name" value="Pkinase"/>
    <property type="match status" value="1"/>
</dbReference>
<accession>A0A317ZJC6</accession>
<protein>
    <recommendedName>
        <fullName evidence="2">Protein kinase domain-containing protein</fullName>
    </recommendedName>
</protein>
<dbReference type="EMBL" id="QHJQ01000001">
    <property type="protein sequence ID" value="PXA05650.1"/>
    <property type="molecule type" value="Genomic_DNA"/>
</dbReference>
<dbReference type="GO" id="GO:0120147">
    <property type="term" value="F:formylglycine-generating oxidase activity"/>
    <property type="evidence" value="ECO:0007669"/>
    <property type="project" value="TreeGrafter"/>
</dbReference>
<dbReference type="PANTHER" id="PTHR23150">
    <property type="entry name" value="SULFATASE MODIFYING FACTOR 1, 2"/>
    <property type="match status" value="1"/>
</dbReference>
<feature type="region of interest" description="Disordered" evidence="1">
    <location>
        <begin position="1"/>
        <end position="21"/>
    </location>
</feature>
<dbReference type="SUPFAM" id="SSF56112">
    <property type="entry name" value="Protein kinase-like (PK-like)"/>
    <property type="match status" value="1"/>
</dbReference>
<dbReference type="Gene3D" id="3.90.1580.10">
    <property type="entry name" value="paralog of FGE (formylglycine-generating enzyme)"/>
    <property type="match status" value="1"/>
</dbReference>
<dbReference type="Pfam" id="PF08308">
    <property type="entry name" value="PEGA"/>
    <property type="match status" value="1"/>
</dbReference>
<dbReference type="Pfam" id="PF03781">
    <property type="entry name" value="FGE-sulfatase"/>
    <property type="match status" value="1"/>
</dbReference>
<keyword evidence="4" id="KW-1185">Reference proteome</keyword>
<dbReference type="Gene3D" id="1.10.510.10">
    <property type="entry name" value="Transferase(Phosphotransferase) domain 1"/>
    <property type="match status" value="1"/>
</dbReference>
<dbReference type="InterPro" id="IPR005532">
    <property type="entry name" value="SUMF_dom"/>
</dbReference>
<dbReference type="InterPro" id="IPR013229">
    <property type="entry name" value="PEGA"/>
</dbReference>
<dbReference type="GO" id="GO:0004672">
    <property type="term" value="F:protein kinase activity"/>
    <property type="evidence" value="ECO:0007669"/>
    <property type="project" value="InterPro"/>
</dbReference>
<dbReference type="InterPro" id="IPR016187">
    <property type="entry name" value="CTDL_fold"/>
</dbReference>
<evidence type="ECO:0000256" key="1">
    <source>
        <dbReference type="SAM" id="MobiDB-lite"/>
    </source>
</evidence>
<evidence type="ECO:0000313" key="3">
    <source>
        <dbReference type="EMBL" id="PXA05650.1"/>
    </source>
</evidence>
<dbReference type="SUPFAM" id="SSF56436">
    <property type="entry name" value="C-type lectin-like"/>
    <property type="match status" value="1"/>
</dbReference>
<evidence type="ECO:0000313" key="4">
    <source>
        <dbReference type="Proteomes" id="UP000247099"/>
    </source>
</evidence>
<dbReference type="InterPro" id="IPR051043">
    <property type="entry name" value="Sulfatase_Mod_Factor_Kinase"/>
</dbReference>
<dbReference type="OrthoDB" id="9768004at2"/>
<dbReference type="InterPro" id="IPR042095">
    <property type="entry name" value="SUMF_sf"/>
</dbReference>
<gene>
    <name evidence="3" type="ORF">DDZ13_01895</name>
</gene>
<dbReference type="Gene3D" id="3.30.200.20">
    <property type="entry name" value="Phosphorylase Kinase, domain 1"/>
    <property type="match status" value="1"/>
</dbReference>
<comment type="caution">
    <text evidence="3">The sequence shown here is derived from an EMBL/GenBank/DDBJ whole genome shotgun (WGS) entry which is preliminary data.</text>
</comment>
<dbReference type="InterPro" id="IPR000719">
    <property type="entry name" value="Prot_kinase_dom"/>
</dbReference>
<dbReference type="PANTHER" id="PTHR23150:SF19">
    <property type="entry name" value="FORMYLGLYCINE-GENERATING ENZYME"/>
    <property type="match status" value="1"/>
</dbReference>
<feature type="domain" description="Protein kinase" evidence="2">
    <location>
        <begin position="35"/>
        <end position="296"/>
    </location>
</feature>
<dbReference type="InParanoid" id="A0A317ZJC6"/>
<name>A0A317ZJC6_9BACT</name>
<dbReference type="PROSITE" id="PS50011">
    <property type="entry name" value="PROTEIN_KINASE_DOM"/>
    <property type="match status" value="1"/>
</dbReference>
<proteinExistence type="predicted"/>
<dbReference type="Proteomes" id="UP000247099">
    <property type="component" value="Unassembled WGS sequence"/>
</dbReference>
<evidence type="ECO:0000259" key="2">
    <source>
        <dbReference type="PROSITE" id="PS50011"/>
    </source>
</evidence>
<reference evidence="3 4" key="1">
    <citation type="submission" date="2018-05" db="EMBL/GenBank/DDBJ databases">
        <title>Coraliomargarita sinensis sp. nov., isolated from a marine solar saltern.</title>
        <authorList>
            <person name="Zhou L.Y."/>
        </authorList>
    </citation>
    <scope>NUCLEOTIDE SEQUENCE [LARGE SCALE GENOMIC DNA]</scope>
    <source>
        <strain evidence="3 4">WN38</strain>
    </source>
</reference>
<dbReference type="SMART" id="SM00220">
    <property type="entry name" value="S_TKc"/>
    <property type="match status" value="1"/>
</dbReference>
<dbReference type="AlphaFoldDB" id="A0A317ZJC6"/>
<sequence>MDNDEPNPEKTGQNAQGGEKLKHRVLKPGESFGNFRVVKCLCAGLIANYYHMQHIRDLHDVTVGIFHHRTAKDPKFAKRLQTLQKTLKGFDHEGIPKIRDCTLINEDLCIFLDPIKGQTLSQYFDAHATPGLEGLGQEATTRIMAQLLGLLGYAHTQGLDHRDIDSDMVFVQEDGSIRVLGLGVKAALGTELFEEVVSASVSPLASNKTLGRLNSFDVMSPEYKAGVLEDSRVDLFCVGVIGYWLLTARKPDRANLEMPTSLVEGLPSKWDGFLARLLEREQDERYQSCKMALLALKDADDEPESESAGFVQRQIDRIPVPKSILDRGELAIRIYRLSLIGFVGLTLTALAAFFMEVAFTEEQDYSKEVAQRALEGQPPQLIVEVQPPVSKLSFSGYEDSFIANNGRLELRVIPGQYKLRVSAPHHMEKVEMVEITAGQASPKTISVELVPAWTDIQIRSEPGATVSVIDSRDIEIELGFTDEAGTFFLKKGLFAGTYQVIVKKDGYESAVLKDQQLNFGEVSSIEAPLKPLPASLTVDTDPPGARIMVNDVEVGRSPVVVDDIIPNDQYLVVAQLEGYRSIGRHIDIGPGKDVAVDMGELVPKSAELRLDATFEGLDAAASRAMLEETSVVLGDLRYPFGSAELKFVPEGEYSIRLEHPLYVSDAKDITLADRDVKEMSFTLVPRPGEVQLVMPAKLEPRIRLNQKEIELEGDTISIPAFRTVEFELRIKNHLTMVRTFELKPKEKVIWEVNPVPIPGPTEGQDWTMPYFGFRLAWVPPGKFLMGSPLPEQGRLPNEGERTEVTFTQGYWAGVYEVTQAGFREIMDKMPSDFVGAKRPVDTVTWEEANMFCQMLTSLERDAGRLPEGFVYRLPTEAEWEYAARAGTTTPFHFGDQADTTLGNFRGVYPRELDDGQRVTESYGTEPVGSYSPNAYGLYDIHGNVSEWTIEAYNGRLPGGKLTDPEPRTGGSRYTLRGGSWEDFAVRVRSAARTEARKDTESNAIGFRVFLAPEL</sequence>